<evidence type="ECO:0000313" key="2">
    <source>
        <dbReference type="EMBL" id="RWX32585.1"/>
    </source>
</evidence>
<dbReference type="Gene3D" id="1.10.260.40">
    <property type="entry name" value="lambda repressor-like DNA-binding domains"/>
    <property type="match status" value="1"/>
</dbReference>
<dbReference type="RefSeq" id="WP_128410393.1">
    <property type="nucleotide sequence ID" value="NZ_SBHX01000024.1"/>
</dbReference>
<accession>A0A444I4J3</accession>
<dbReference type="PROSITE" id="PS50943">
    <property type="entry name" value="HTH_CROC1"/>
    <property type="match status" value="1"/>
</dbReference>
<feature type="domain" description="HTH cro/C1-type" evidence="1">
    <location>
        <begin position="20"/>
        <end position="72"/>
    </location>
</feature>
<dbReference type="Pfam" id="PF01381">
    <property type="entry name" value="HTH_3"/>
    <property type="match status" value="1"/>
</dbReference>
<evidence type="ECO:0000313" key="3">
    <source>
        <dbReference type="Proteomes" id="UP000283817"/>
    </source>
</evidence>
<dbReference type="SUPFAM" id="SSF47413">
    <property type="entry name" value="lambda repressor-like DNA-binding domains"/>
    <property type="match status" value="1"/>
</dbReference>
<comment type="caution">
    <text evidence="2">The sequence shown here is derived from an EMBL/GenBank/DDBJ whole genome shotgun (WGS) entry which is preliminary data.</text>
</comment>
<dbReference type="AlphaFoldDB" id="A0A444I4J3"/>
<dbReference type="EMBL" id="SBHX01000024">
    <property type="protein sequence ID" value="RWX32585.1"/>
    <property type="molecule type" value="Genomic_DNA"/>
</dbReference>
<dbReference type="GO" id="GO:0003677">
    <property type="term" value="F:DNA binding"/>
    <property type="evidence" value="ECO:0007669"/>
    <property type="project" value="InterPro"/>
</dbReference>
<reference evidence="2 3" key="1">
    <citation type="submission" date="2019-01" db="EMBL/GenBank/DDBJ databases">
        <title>RHIZO-ID as a novel technology for direct rhizobia identification.</title>
        <authorList>
            <person name="De Meyer S.E."/>
        </authorList>
    </citation>
    <scope>NUCLEOTIDE SEQUENCE [LARGE SCALE GENOMIC DNA]</scope>
    <source>
        <strain evidence="2 3">WSM448</strain>
    </source>
</reference>
<organism evidence="2 3">
    <name type="scientific">Rhizobium leguminosarum</name>
    <dbReference type="NCBI Taxonomy" id="384"/>
    <lineage>
        <taxon>Bacteria</taxon>
        <taxon>Pseudomonadati</taxon>
        <taxon>Pseudomonadota</taxon>
        <taxon>Alphaproteobacteria</taxon>
        <taxon>Hyphomicrobiales</taxon>
        <taxon>Rhizobiaceae</taxon>
        <taxon>Rhizobium/Agrobacterium group</taxon>
        <taxon>Rhizobium</taxon>
    </lineage>
</organism>
<gene>
    <name evidence="2" type="ORF">EHI47_10880</name>
</gene>
<dbReference type="InterPro" id="IPR010982">
    <property type="entry name" value="Lambda_DNA-bd_dom_sf"/>
</dbReference>
<dbReference type="SMART" id="SM00530">
    <property type="entry name" value="HTH_XRE"/>
    <property type="match status" value="1"/>
</dbReference>
<name>A0A444I4J3_RHILE</name>
<dbReference type="Proteomes" id="UP000283817">
    <property type="component" value="Unassembled WGS sequence"/>
</dbReference>
<proteinExistence type="predicted"/>
<dbReference type="InterPro" id="IPR001387">
    <property type="entry name" value="Cro/C1-type_HTH"/>
</dbReference>
<protein>
    <submittedName>
        <fullName evidence="2">Helix-turn-helix domain-containing protein</fullName>
    </submittedName>
</protein>
<sequence>MNMVSKITKSPVAPSVGALLAEARLARGYSLDDIAETTGLTVAEVTALESDEDFDASRIRRAAAALGVLDKI</sequence>
<evidence type="ECO:0000259" key="1">
    <source>
        <dbReference type="PROSITE" id="PS50943"/>
    </source>
</evidence>